<dbReference type="AlphaFoldDB" id="A0A380W4L7"/>
<reference evidence="1 2" key="1">
    <citation type="submission" date="2018-06" db="EMBL/GenBank/DDBJ databases">
        <authorList>
            <consortium name="Pathogen Informatics"/>
            <person name="Doyle S."/>
        </authorList>
    </citation>
    <scope>NUCLEOTIDE SEQUENCE [LARGE SCALE GENOMIC DNA]</scope>
    <source>
        <strain evidence="1 2">NCTC12722</strain>
    </source>
</reference>
<dbReference type="EMBL" id="UIGB01000001">
    <property type="protein sequence ID" value="SUU83067.1"/>
    <property type="molecule type" value="Genomic_DNA"/>
</dbReference>
<evidence type="ECO:0000313" key="1">
    <source>
        <dbReference type="EMBL" id="SUU83067.1"/>
    </source>
</evidence>
<sequence length="127" mass="13990">MSALSLVSVQKPTTSNPILQRRNRLAASIDQQINKIGLFREGKRISREQFWVDSSGTIYFQLRYGKQPLEMKKGMSTLKATTFDDLVAQLDEVKAVAVAGGLDEALTACANAVRANFKAAKDKKASR</sequence>
<name>A0A380W4L7_AFIFE</name>
<accession>A0A380W4L7</accession>
<protein>
    <submittedName>
        <fullName evidence="1">Uncharacterized protein</fullName>
    </submittedName>
</protein>
<dbReference type="RefSeq" id="WP_002717851.1">
    <property type="nucleotide sequence ID" value="NZ_UFSI01000001.1"/>
</dbReference>
<dbReference type="OrthoDB" id="8099363at2"/>
<gene>
    <name evidence="1" type="ORF">NCTC12722_00227</name>
</gene>
<evidence type="ECO:0000313" key="2">
    <source>
        <dbReference type="Proteomes" id="UP000254343"/>
    </source>
</evidence>
<proteinExistence type="predicted"/>
<dbReference type="Proteomes" id="UP000254343">
    <property type="component" value="Unassembled WGS sequence"/>
</dbReference>
<organism evidence="1 2">
    <name type="scientific">Afipia felis</name>
    <name type="common">Cat scratch disease bacillus</name>
    <dbReference type="NCBI Taxonomy" id="1035"/>
    <lineage>
        <taxon>Bacteria</taxon>
        <taxon>Pseudomonadati</taxon>
        <taxon>Pseudomonadota</taxon>
        <taxon>Alphaproteobacteria</taxon>
        <taxon>Hyphomicrobiales</taxon>
        <taxon>Nitrobacteraceae</taxon>
        <taxon>Afipia</taxon>
    </lineage>
</organism>